<evidence type="ECO:0008006" key="6">
    <source>
        <dbReference type="Google" id="ProtNLM"/>
    </source>
</evidence>
<comment type="caution">
    <text evidence="4">The sequence shown here is derived from an EMBL/GenBank/DDBJ whole genome shotgun (WGS) entry which is preliminary data.</text>
</comment>
<protein>
    <recommendedName>
        <fullName evidence="6">Zinc-ribbon domain-containing protein</fullName>
    </recommendedName>
</protein>
<proteinExistence type="predicted"/>
<evidence type="ECO:0000256" key="3">
    <source>
        <dbReference type="SAM" id="Phobius"/>
    </source>
</evidence>
<evidence type="ECO:0000256" key="1">
    <source>
        <dbReference type="SAM" id="Coils"/>
    </source>
</evidence>
<keyword evidence="3" id="KW-0812">Transmembrane</keyword>
<evidence type="ECO:0000256" key="2">
    <source>
        <dbReference type="SAM" id="MobiDB-lite"/>
    </source>
</evidence>
<keyword evidence="3" id="KW-1133">Transmembrane helix</keyword>
<evidence type="ECO:0000313" key="5">
    <source>
        <dbReference type="Proteomes" id="UP000182753"/>
    </source>
</evidence>
<accession>A0A1J4RSC4</accession>
<name>A0A1J4RSC4_9BACT</name>
<gene>
    <name evidence="4" type="ORF">AUJ40_01280</name>
</gene>
<feature type="region of interest" description="Disordered" evidence="2">
    <location>
        <begin position="65"/>
        <end position="132"/>
    </location>
</feature>
<feature type="compositionally biased region" description="Basic and acidic residues" evidence="2">
    <location>
        <begin position="80"/>
        <end position="97"/>
    </location>
</feature>
<dbReference type="AlphaFoldDB" id="A0A1J4RSC4"/>
<keyword evidence="3" id="KW-0472">Membrane</keyword>
<feature type="compositionally biased region" description="Low complexity" evidence="2">
    <location>
        <begin position="98"/>
        <end position="122"/>
    </location>
</feature>
<evidence type="ECO:0000313" key="4">
    <source>
        <dbReference type="EMBL" id="OIN89799.1"/>
    </source>
</evidence>
<keyword evidence="1" id="KW-0175">Coiled coil</keyword>
<sequence>MFIYKYCSKCKKRNHKSNAYCVRCGDQLFNDPKFSKNVFAITSSIVILLSSVTVFASKAYFNKKSEDSQPKSQVQNIKPKKAESEIKQEPIEEEIKSESTSTSTNTKAPTGTQTTPPSTTKPSCNVSKKTELTNKYNADINEARQERDQLLNEANAEYASAGDRARERYRDIWDPDERGRLVAQDIAIASTVLEQSRSYANNDYNSTEMYLTTLTTMYNLDLKSINCSN</sequence>
<dbReference type="EMBL" id="MNUJ01000025">
    <property type="protein sequence ID" value="OIN89799.1"/>
    <property type="molecule type" value="Genomic_DNA"/>
</dbReference>
<organism evidence="4 5">
    <name type="scientific">Candidatus Berkelbacteria bacterium CG1_02_42_45</name>
    <dbReference type="NCBI Taxonomy" id="1805036"/>
    <lineage>
        <taxon>Bacteria</taxon>
        <taxon>Candidatus Berkelbacteria</taxon>
    </lineage>
</organism>
<reference evidence="4 5" key="1">
    <citation type="journal article" date="2016" name="Environ. Microbiol.">
        <title>Genomic resolution of a cold subsurface aquifer community provides metabolic insights for novel microbes adapted to high CO concentrations.</title>
        <authorList>
            <person name="Probst A.J."/>
            <person name="Castelle C.J."/>
            <person name="Singh A."/>
            <person name="Brown C.T."/>
            <person name="Anantharaman K."/>
            <person name="Sharon I."/>
            <person name="Hug L.A."/>
            <person name="Burstein D."/>
            <person name="Emerson J.B."/>
            <person name="Thomas B.C."/>
            <person name="Banfield J.F."/>
        </authorList>
    </citation>
    <scope>NUCLEOTIDE SEQUENCE [LARGE SCALE GENOMIC DNA]</scope>
    <source>
        <strain evidence="4">CG1_02_42_45</strain>
    </source>
</reference>
<feature type="transmembrane region" description="Helical" evidence="3">
    <location>
        <begin position="38"/>
        <end position="61"/>
    </location>
</feature>
<dbReference type="Proteomes" id="UP000182753">
    <property type="component" value="Unassembled WGS sequence"/>
</dbReference>
<feature type="coiled-coil region" evidence="1">
    <location>
        <begin position="133"/>
        <end position="160"/>
    </location>
</feature>